<accession>B8DK99</accession>
<protein>
    <recommendedName>
        <fullName evidence="3">GNAT family N-acetyltransferase</fullName>
    </recommendedName>
</protein>
<dbReference type="OrthoDB" id="5454143at2"/>
<dbReference type="STRING" id="883.DvMF_1107"/>
<dbReference type="AlphaFoldDB" id="B8DK99"/>
<sequence length="210" mass="22472">MRTGPAGRAGPAAHPAPRPPLPPLVLRSRHPSHPAPVTDAELDRLWNTLHEEGLAPVVFHDGGVRCAADLRALLAPHRAWCYLAQAADTPLALCWLDGFCGRAARIHFCVLRAGLPRAEEIGRLVVRFLLRAQAPVPAPATNGRPGPHLLDTLVGLTPAPYRHALGFVTRLGFRRAAVIPGGAVLARPTGTRICDAVLTLCTRADLPDCR</sequence>
<gene>
    <name evidence="2" type="ordered locus">DvMF_1107</name>
</gene>
<evidence type="ECO:0000313" key="2">
    <source>
        <dbReference type="EMBL" id="ACL08061.1"/>
    </source>
</evidence>
<reference evidence="2" key="1">
    <citation type="submission" date="2008-10" db="EMBL/GenBank/DDBJ databases">
        <title>Complete sequence of Desulfovibrio vulgaris str. 'Miyazaki F'.</title>
        <authorList>
            <person name="Lucas S."/>
            <person name="Copeland A."/>
            <person name="Lapidus A."/>
            <person name="Glavina del Rio T."/>
            <person name="Dalin E."/>
            <person name="Tice H."/>
            <person name="Bruce D."/>
            <person name="Goodwin L."/>
            <person name="Pitluck S."/>
            <person name="Sims D."/>
            <person name="Brettin T."/>
            <person name="Detter J.C."/>
            <person name="Han C."/>
            <person name="Larimer F."/>
            <person name="Land M."/>
            <person name="Hauser L."/>
            <person name="Kyrpides N."/>
            <person name="Mikhailova N."/>
            <person name="Hazen T.C."/>
            <person name="Richardson P."/>
        </authorList>
    </citation>
    <scope>NUCLEOTIDE SEQUENCE</scope>
    <source>
        <strain evidence="2">Miyazaki F</strain>
    </source>
</reference>
<organism evidence="2">
    <name type="scientific">Nitratidesulfovibrio vulgaris (strain DSM 19637 / Miyazaki F)</name>
    <name type="common">Desulfovibrio vulgaris</name>
    <dbReference type="NCBI Taxonomy" id="883"/>
    <lineage>
        <taxon>Bacteria</taxon>
        <taxon>Pseudomonadati</taxon>
        <taxon>Thermodesulfobacteriota</taxon>
        <taxon>Desulfovibrionia</taxon>
        <taxon>Desulfovibrionales</taxon>
        <taxon>Desulfovibrionaceae</taxon>
        <taxon>Nitratidesulfovibrio</taxon>
    </lineage>
</organism>
<dbReference type="eggNOG" id="ENOG5031G2N">
    <property type="taxonomic scope" value="Bacteria"/>
</dbReference>
<evidence type="ECO:0008006" key="3">
    <source>
        <dbReference type="Google" id="ProtNLM"/>
    </source>
</evidence>
<feature type="compositionally biased region" description="Low complexity" evidence="1">
    <location>
        <begin position="1"/>
        <end position="13"/>
    </location>
</feature>
<proteinExistence type="predicted"/>
<feature type="region of interest" description="Disordered" evidence="1">
    <location>
        <begin position="1"/>
        <end position="37"/>
    </location>
</feature>
<name>B8DK99_NITV9</name>
<feature type="compositionally biased region" description="Pro residues" evidence="1">
    <location>
        <begin position="14"/>
        <end position="23"/>
    </location>
</feature>
<evidence type="ECO:0000256" key="1">
    <source>
        <dbReference type="SAM" id="MobiDB-lite"/>
    </source>
</evidence>
<dbReference type="KEGG" id="dvm:DvMF_1107"/>
<dbReference type="HOGENOM" id="CLU_1465537_0_0_7"/>
<dbReference type="EMBL" id="CP001197">
    <property type="protein sequence ID" value="ACL08061.1"/>
    <property type="molecule type" value="Genomic_DNA"/>
</dbReference>